<evidence type="ECO:0000313" key="3">
    <source>
        <dbReference type="Proteomes" id="UP000324222"/>
    </source>
</evidence>
<dbReference type="EMBL" id="VSRR010004721">
    <property type="protein sequence ID" value="MPC40517.1"/>
    <property type="molecule type" value="Genomic_DNA"/>
</dbReference>
<evidence type="ECO:0000256" key="1">
    <source>
        <dbReference type="SAM" id="Phobius"/>
    </source>
</evidence>
<gene>
    <name evidence="2" type="ORF">E2C01_034077</name>
</gene>
<keyword evidence="1" id="KW-1133">Transmembrane helix</keyword>
<accession>A0A5B7F4N8</accession>
<sequence length="63" mass="7145">MMMGGEKISVELFLWLCRVVAADSAFVYLSAVFAVCRRQMRTVLTCRDVLRDCQCRVKLGNAL</sequence>
<reference evidence="2 3" key="1">
    <citation type="submission" date="2019-05" db="EMBL/GenBank/DDBJ databases">
        <title>Another draft genome of Portunus trituberculatus and its Hox gene families provides insights of decapod evolution.</title>
        <authorList>
            <person name="Jeong J.-H."/>
            <person name="Song I."/>
            <person name="Kim S."/>
            <person name="Choi T."/>
            <person name="Kim D."/>
            <person name="Ryu S."/>
            <person name="Kim W."/>
        </authorList>
    </citation>
    <scope>NUCLEOTIDE SEQUENCE [LARGE SCALE GENOMIC DNA]</scope>
    <source>
        <tissue evidence="2">Muscle</tissue>
    </source>
</reference>
<feature type="transmembrane region" description="Helical" evidence="1">
    <location>
        <begin position="12"/>
        <end position="35"/>
    </location>
</feature>
<keyword evidence="1" id="KW-0812">Transmembrane</keyword>
<name>A0A5B7F4N8_PORTR</name>
<comment type="caution">
    <text evidence="2">The sequence shown here is derived from an EMBL/GenBank/DDBJ whole genome shotgun (WGS) entry which is preliminary data.</text>
</comment>
<keyword evidence="1" id="KW-0472">Membrane</keyword>
<organism evidence="2 3">
    <name type="scientific">Portunus trituberculatus</name>
    <name type="common">Swimming crab</name>
    <name type="synonym">Neptunus trituberculatus</name>
    <dbReference type="NCBI Taxonomy" id="210409"/>
    <lineage>
        <taxon>Eukaryota</taxon>
        <taxon>Metazoa</taxon>
        <taxon>Ecdysozoa</taxon>
        <taxon>Arthropoda</taxon>
        <taxon>Crustacea</taxon>
        <taxon>Multicrustacea</taxon>
        <taxon>Malacostraca</taxon>
        <taxon>Eumalacostraca</taxon>
        <taxon>Eucarida</taxon>
        <taxon>Decapoda</taxon>
        <taxon>Pleocyemata</taxon>
        <taxon>Brachyura</taxon>
        <taxon>Eubrachyura</taxon>
        <taxon>Portunoidea</taxon>
        <taxon>Portunidae</taxon>
        <taxon>Portuninae</taxon>
        <taxon>Portunus</taxon>
    </lineage>
</organism>
<evidence type="ECO:0000313" key="2">
    <source>
        <dbReference type="EMBL" id="MPC40517.1"/>
    </source>
</evidence>
<proteinExistence type="predicted"/>
<protein>
    <submittedName>
        <fullName evidence="2">Uncharacterized protein</fullName>
    </submittedName>
</protein>
<dbReference type="Proteomes" id="UP000324222">
    <property type="component" value="Unassembled WGS sequence"/>
</dbReference>
<keyword evidence="3" id="KW-1185">Reference proteome</keyword>
<dbReference type="AlphaFoldDB" id="A0A5B7F4N8"/>